<name>A0A8J2L7W5_9HEXA</name>
<organism evidence="1 2">
    <name type="scientific">Allacma fusca</name>
    <dbReference type="NCBI Taxonomy" id="39272"/>
    <lineage>
        <taxon>Eukaryota</taxon>
        <taxon>Metazoa</taxon>
        <taxon>Ecdysozoa</taxon>
        <taxon>Arthropoda</taxon>
        <taxon>Hexapoda</taxon>
        <taxon>Collembola</taxon>
        <taxon>Symphypleona</taxon>
        <taxon>Sminthuridae</taxon>
        <taxon>Allacma</taxon>
    </lineage>
</organism>
<accession>A0A8J2L7W5</accession>
<comment type="caution">
    <text evidence="1">The sequence shown here is derived from an EMBL/GenBank/DDBJ whole genome shotgun (WGS) entry which is preliminary data.</text>
</comment>
<keyword evidence="2" id="KW-1185">Reference proteome</keyword>
<reference evidence="1" key="1">
    <citation type="submission" date="2021-06" db="EMBL/GenBank/DDBJ databases">
        <authorList>
            <person name="Hodson N. C."/>
            <person name="Mongue J. A."/>
            <person name="Jaron S. K."/>
        </authorList>
    </citation>
    <scope>NUCLEOTIDE SEQUENCE</scope>
</reference>
<evidence type="ECO:0000313" key="1">
    <source>
        <dbReference type="EMBL" id="CAG7827721.1"/>
    </source>
</evidence>
<sequence length="35" mass="4181">YNSCTHPERPTEPIEKYRCETNVPFDTAKCYVLFK</sequence>
<dbReference type="Proteomes" id="UP000708208">
    <property type="component" value="Unassembled WGS sequence"/>
</dbReference>
<protein>
    <submittedName>
        <fullName evidence="1">Uncharacterized protein</fullName>
    </submittedName>
</protein>
<evidence type="ECO:0000313" key="2">
    <source>
        <dbReference type="Proteomes" id="UP000708208"/>
    </source>
</evidence>
<proteinExistence type="predicted"/>
<dbReference type="EMBL" id="CAJVCH010544603">
    <property type="protein sequence ID" value="CAG7827721.1"/>
    <property type="molecule type" value="Genomic_DNA"/>
</dbReference>
<gene>
    <name evidence="1" type="ORF">AFUS01_LOCUS37689</name>
</gene>
<feature type="non-terminal residue" evidence="1">
    <location>
        <position position="1"/>
    </location>
</feature>
<dbReference type="AlphaFoldDB" id="A0A8J2L7W5"/>